<keyword evidence="10" id="KW-1185">Reference proteome</keyword>
<dbReference type="InterPro" id="IPR020846">
    <property type="entry name" value="MFS_dom"/>
</dbReference>
<evidence type="ECO:0000256" key="7">
    <source>
        <dbReference type="SAM" id="Phobius"/>
    </source>
</evidence>
<proteinExistence type="predicted"/>
<name>A0A158CKN2_9BURK</name>
<evidence type="ECO:0000313" key="9">
    <source>
        <dbReference type="EMBL" id="SAK82859.1"/>
    </source>
</evidence>
<evidence type="ECO:0000256" key="4">
    <source>
        <dbReference type="ARBA" id="ARBA00022692"/>
    </source>
</evidence>
<evidence type="ECO:0000256" key="3">
    <source>
        <dbReference type="ARBA" id="ARBA00022475"/>
    </source>
</evidence>
<dbReference type="AlphaFoldDB" id="A0A158CKN2"/>
<keyword evidence="2" id="KW-0813">Transport</keyword>
<evidence type="ECO:0000256" key="5">
    <source>
        <dbReference type="ARBA" id="ARBA00022989"/>
    </source>
</evidence>
<evidence type="ECO:0000259" key="8">
    <source>
        <dbReference type="PROSITE" id="PS50850"/>
    </source>
</evidence>
<dbReference type="PANTHER" id="PTHR43045:SF2">
    <property type="entry name" value="INNER MEMBRANE METABOLITE TRANSPORT PROTEIN YHJE"/>
    <property type="match status" value="1"/>
</dbReference>
<dbReference type="SUPFAM" id="SSF103473">
    <property type="entry name" value="MFS general substrate transporter"/>
    <property type="match status" value="1"/>
</dbReference>
<dbReference type="InterPro" id="IPR036259">
    <property type="entry name" value="MFS_trans_sf"/>
</dbReference>
<evidence type="ECO:0000256" key="6">
    <source>
        <dbReference type="ARBA" id="ARBA00023136"/>
    </source>
</evidence>
<organism evidence="9 10">
    <name type="scientific">Caballeronia temeraria</name>
    <dbReference type="NCBI Taxonomy" id="1777137"/>
    <lineage>
        <taxon>Bacteria</taxon>
        <taxon>Pseudomonadati</taxon>
        <taxon>Pseudomonadota</taxon>
        <taxon>Betaproteobacteria</taxon>
        <taxon>Burkholderiales</taxon>
        <taxon>Burkholderiaceae</taxon>
        <taxon>Caballeronia</taxon>
    </lineage>
</organism>
<sequence>MAPRSDFYIYSTASALVFGHLGDRGGRKKVLVATLVIMGVGTVGIGFLPTYATAGALAPALLILLRVAQAIAPLVRTYADHGGQKRKG</sequence>
<keyword evidence="4 7" id="KW-0812">Transmembrane</keyword>
<keyword evidence="3" id="KW-1003">Cell membrane</keyword>
<evidence type="ECO:0000256" key="1">
    <source>
        <dbReference type="ARBA" id="ARBA00004651"/>
    </source>
</evidence>
<dbReference type="Gene3D" id="1.20.1250.20">
    <property type="entry name" value="MFS general substrate transporter like domains"/>
    <property type="match status" value="1"/>
</dbReference>
<feature type="transmembrane region" description="Helical" evidence="7">
    <location>
        <begin position="30"/>
        <end position="51"/>
    </location>
</feature>
<comment type="subcellular location">
    <subcellularLocation>
        <location evidence="1">Cell membrane</location>
        <topology evidence="1">Multi-pass membrane protein</topology>
    </subcellularLocation>
</comment>
<evidence type="ECO:0000313" key="10">
    <source>
        <dbReference type="Proteomes" id="UP000054624"/>
    </source>
</evidence>
<keyword evidence="5 7" id="KW-1133">Transmembrane helix</keyword>
<feature type="transmembrane region" description="Helical" evidence="7">
    <location>
        <begin position="57"/>
        <end position="79"/>
    </location>
</feature>
<dbReference type="PANTHER" id="PTHR43045">
    <property type="entry name" value="SHIKIMATE TRANSPORTER"/>
    <property type="match status" value="1"/>
</dbReference>
<keyword evidence="6 7" id="KW-0472">Membrane</keyword>
<dbReference type="EMBL" id="FCOI02000025">
    <property type="protein sequence ID" value="SAK82859.1"/>
    <property type="molecule type" value="Genomic_DNA"/>
</dbReference>
<dbReference type="STRING" id="1777137.AWB76_05671"/>
<dbReference type="PROSITE" id="PS50850">
    <property type="entry name" value="MFS"/>
    <property type="match status" value="1"/>
</dbReference>
<reference evidence="10" key="1">
    <citation type="submission" date="2016-01" db="EMBL/GenBank/DDBJ databases">
        <authorList>
            <person name="Peeters Charlotte."/>
        </authorList>
    </citation>
    <scope>NUCLEOTIDE SEQUENCE [LARGE SCALE GENOMIC DNA]</scope>
</reference>
<feature type="domain" description="Major facilitator superfamily (MFS) profile" evidence="8">
    <location>
        <begin position="1"/>
        <end position="88"/>
    </location>
</feature>
<accession>A0A158CKN2</accession>
<protein>
    <submittedName>
        <fullName evidence="9">Transporter protein</fullName>
    </submittedName>
</protein>
<dbReference type="Proteomes" id="UP000054624">
    <property type="component" value="Unassembled WGS sequence"/>
</dbReference>
<dbReference type="GO" id="GO:0005886">
    <property type="term" value="C:plasma membrane"/>
    <property type="evidence" value="ECO:0007669"/>
    <property type="project" value="UniProtKB-SubCell"/>
</dbReference>
<evidence type="ECO:0000256" key="2">
    <source>
        <dbReference type="ARBA" id="ARBA00022448"/>
    </source>
</evidence>
<dbReference type="GO" id="GO:0022857">
    <property type="term" value="F:transmembrane transporter activity"/>
    <property type="evidence" value="ECO:0007669"/>
    <property type="project" value="InterPro"/>
</dbReference>
<gene>
    <name evidence="9" type="ORF">AWB76_05671</name>
</gene>